<feature type="compositionally biased region" description="Basic and acidic residues" evidence="6">
    <location>
        <begin position="252"/>
        <end position="271"/>
    </location>
</feature>
<feature type="compositionally biased region" description="Polar residues" evidence="6">
    <location>
        <begin position="286"/>
        <end position="297"/>
    </location>
</feature>
<dbReference type="Pfam" id="PF23750">
    <property type="entry name" value="RsgI_M"/>
    <property type="match status" value="1"/>
</dbReference>
<evidence type="ECO:0000256" key="5">
    <source>
        <dbReference type="ARBA" id="ARBA00023136"/>
    </source>
</evidence>
<keyword evidence="4 7" id="KW-1133">Transmembrane helix</keyword>
<feature type="transmembrane region" description="Helical" evidence="7">
    <location>
        <begin position="55"/>
        <end position="73"/>
    </location>
</feature>
<organism evidence="9 10">
    <name type="scientific">Thermoactinomyces mirandus</name>
    <dbReference type="NCBI Taxonomy" id="2756294"/>
    <lineage>
        <taxon>Bacteria</taxon>
        <taxon>Bacillati</taxon>
        <taxon>Bacillota</taxon>
        <taxon>Bacilli</taxon>
        <taxon>Bacillales</taxon>
        <taxon>Thermoactinomycetaceae</taxon>
        <taxon>Thermoactinomyces</taxon>
    </lineage>
</organism>
<dbReference type="RefSeq" id="WP_181739560.1">
    <property type="nucleotide sequence ID" value="NZ_JACEOL010000027.1"/>
</dbReference>
<evidence type="ECO:0000259" key="8">
    <source>
        <dbReference type="PROSITE" id="PS51849"/>
    </source>
</evidence>
<evidence type="ECO:0000313" key="10">
    <source>
        <dbReference type="Proteomes" id="UP000538292"/>
    </source>
</evidence>
<dbReference type="AlphaFoldDB" id="A0A7W1XS94"/>
<reference evidence="9 10" key="1">
    <citation type="submission" date="2020-07" db="EMBL/GenBank/DDBJ databases">
        <title>Thermoactinomyces phylogeny.</title>
        <authorList>
            <person name="Dunlap C."/>
        </authorList>
    </citation>
    <scope>NUCLEOTIDE SEQUENCE [LARGE SCALE GENOMIC DNA]</scope>
    <source>
        <strain evidence="9 10">AMNI-1</strain>
    </source>
</reference>
<dbReference type="InterPro" id="IPR024449">
    <property type="entry name" value="Anti-sigma_RsgI_N"/>
</dbReference>
<comment type="subcellular location">
    <subcellularLocation>
        <location evidence="1">Cell membrane</location>
        <topology evidence="1">Single-pass membrane protein</topology>
    </subcellularLocation>
</comment>
<proteinExistence type="predicted"/>
<keyword evidence="2" id="KW-1003">Cell membrane</keyword>
<evidence type="ECO:0000256" key="4">
    <source>
        <dbReference type="ARBA" id="ARBA00022989"/>
    </source>
</evidence>
<gene>
    <name evidence="9" type="ORF">H2C83_07885</name>
</gene>
<feature type="region of interest" description="Disordered" evidence="6">
    <location>
        <begin position="245"/>
        <end position="346"/>
    </location>
</feature>
<name>A0A7W1XS94_9BACL</name>
<accession>A0A7W1XS94</accession>
<dbReference type="Pfam" id="PF12791">
    <property type="entry name" value="RsgI_N"/>
    <property type="match status" value="1"/>
</dbReference>
<dbReference type="InterPro" id="IPR055431">
    <property type="entry name" value="RsgI_M"/>
</dbReference>
<keyword evidence="10" id="KW-1185">Reference proteome</keyword>
<comment type="caution">
    <text evidence="9">The sequence shown here is derived from an EMBL/GenBank/DDBJ whole genome shotgun (WGS) entry which is preliminary data.</text>
</comment>
<evidence type="ECO:0000256" key="7">
    <source>
        <dbReference type="SAM" id="Phobius"/>
    </source>
</evidence>
<evidence type="ECO:0000256" key="1">
    <source>
        <dbReference type="ARBA" id="ARBA00004162"/>
    </source>
</evidence>
<sequence length="346" mass="38745">MRKGVIMEIKPRHWIVLTSDGEFVRVPRRNMALEVGEEVEISSVRSFSSSIKKPWVAAISVGVAVMVGTFFVLPQMSPPEDGDTQGFVYLDINPSIAINLDDDENIIEVKPLNKSALRLLRNRTYKNEQVDDFVEQFLDEAKHNGYLHPKDQVVLSGYDDERTSVKALHKIEKMIDKESEEEELDLNVHTLKMPKEVKEKADQTGLSPAKYAVWRIANKEGENLDVKEMEEMPITKLAQDIKPVSDFLNKPPSEEEWKEIIADDEQTDKGEAPAQKPVTDGDKSTDFTQDPASTKTNEQQKKESTSKEEPDGSGSSTPSTDQGSDNQTSSSQDSNNTKKSNSSTVE</sequence>
<feature type="compositionally biased region" description="Basic and acidic residues" evidence="6">
    <location>
        <begin position="298"/>
        <end position="310"/>
    </location>
</feature>
<feature type="compositionally biased region" description="Low complexity" evidence="6">
    <location>
        <begin position="319"/>
        <end position="346"/>
    </location>
</feature>
<keyword evidence="3 7" id="KW-0812">Transmembrane</keyword>
<dbReference type="GO" id="GO:0005886">
    <property type="term" value="C:plasma membrane"/>
    <property type="evidence" value="ECO:0007669"/>
    <property type="project" value="UniProtKB-SubCell"/>
</dbReference>
<dbReference type="PROSITE" id="PS51849">
    <property type="entry name" value="RSGI_N"/>
    <property type="match status" value="1"/>
</dbReference>
<evidence type="ECO:0000313" key="9">
    <source>
        <dbReference type="EMBL" id="MBA4602236.1"/>
    </source>
</evidence>
<evidence type="ECO:0000256" key="3">
    <source>
        <dbReference type="ARBA" id="ARBA00022692"/>
    </source>
</evidence>
<dbReference type="EMBL" id="JACEOL010000027">
    <property type="protein sequence ID" value="MBA4602236.1"/>
    <property type="molecule type" value="Genomic_DNA"/>
</dbReference>
<keyword evidence="5 7" id="KW-0472">Membrane</keyword>
<evidence type="ECO:0000256" key="2">
    <source>
        <dbReference type="ARBA" id="ARBA00022475"/>
    </source>
</evidence>
<evidence type="ECO:0000256" key="6">
    <source>
        <dbReference type="SAM" id="MobiDB-lite"/>
    </source>
</evidence>
<protein>
    <submittedName>
        <fullName evidence="9">Anti-sigma factor domain-containing protein</fullName>
    </submittedName>
</protein>
<dbReference type="Proteomes" id="UP000538292">
    <property type="component" value="Unassembled WGS sequence"/>
</dbReference>
<feature type="domain" description="RsgI N-terminal anti-sigma" evidence="8">
    <location>
        <begin position="2"/>
        <end position="50"/>
    </location>
</feature>